<accession>A0A1T4KBW2</accession>
<dbReference type="AlphaFoldDB" id="A0A1T4KBW2"/>
<evidence type="ECO:0000313" key="2">
    <source>
        <dbReference type="Proteomes" id="UP000190657"/>
    </source>
</evidence>
<proteinExistence type="predicted"/>
<name>A0A1T4KBW2_9FIRM</name>
<keyword evidence="2" id="KW-1185">Reference proteome</keyword>
<dbReference type="RefSeq" id="WP_078767900.1">
    <property type="nucleotide sequence ID" value="NZ_FUWW01000003.1"/>
</dbReference>
<protein>
    <submittedName>
        <fullName evidence="1">Uncharacterized protein</fullName>
    </submittedName>
</protein>
<dbReference type="STRING" id="290054.SAMN02745114_00401"/>
<evidence type="ECO:0000313" key="1">
    <source>
        <dbReference type="EMBL" id="SJZ39805.1"/>
    </source>
</evidence>
<organism evidence="1 2">
    <name type="scientific">Eubacterium coprostanoligenes</name>
    <dbReference type="NCBI Taxonomy" id="290054"/>
    <lineage>
        <taxon>Bacteria</taxon>
        <taxon>Bacillati</taxon>
        <taxon>Bacillota</taxon>
        <taxon>Clostridia</taxon>
        <taxon>Eubacteriales</taxon>
        <taxon>Eubacteriaceae</taxon>
        <taxon>Eubacterium</taxon>
    </lineage>
</organism>
<sequence>MNDNDVIDDILKNAVRCFAVKRGEFYADKNFGSKINMEQSCAEILAYARQSVAGLDGVFVKSVAKNKFDVSFVVTVNGKIRTVTVNFD</sequence>
<gene>
    <name evidence="1" type="ORF">SAMN02745114_00401</name>
</gene>
<reference evidence="1 2" key="1">
    <citation type="submission" date="2017-02" db="EMBL/GenBank/DDBJ databases">
        <authorList>
            <person name="Peterson S.W."/>
        </authorList>
    </citation>
    <scope>NUCLEOTIDE SEQUENCE [LARGE SCALE GENOMIC DNA]</scope>
    <source>
        <strain evidence="1 2">ATCC 51222</strain>
    </source>
</reference>
<dbReference type="EMBL" id="FUWW01000003">
    <property type="protein sequence ID" value="SJZ39805.1"/>
    <property type="molecule type" value="Genomic_DNA"/>
</dbReference>
<dbReference type="Proteomes" id="UP000190657">
    <property type="component" value="Unassembled WGS sequence"/>
</dbReference>